<sequence length="198" mass="20856">MAFGDFGNTTGDAQLILDNTGSTGVGDNMAFAAGANYARTDTEAGLNQQDVFGNRSATLDGNAIARGDEVLTLSQQGLGNSNGVYAAGSSQTANSSSVKSASSSASAHLVLPNSFGNINFGKRRKRSAPLVDSYKFTQVCFFGTTTKCQLHLAESGPKMGTNRLHSLSQDQFVDMLTQRPTEMSDELIKLPSKSNTNV</sequence>
<name>A0A914WIW0_9BILA</name>
<dbReference type="Proteomes" id="UP000887566">
    <property type="component" value="Unplaced"/>
</dbReference>
<reference evidence="2" key="1">
    <citation type="submission" date="2022-11" db="UniProtKB">
        <authorList>
            <consortium name="WormBaseParasite"/>
        </authorList>
    </citation>
    <scope>IDENTIFICATION</scope>
</reference>
<dbReference type="WBParaSite" id="PSAMB.scaffold4159size15505.g23617.t1">
    <property type="protein sequence ID" value="PSAMB.scaffold4159size15505.g23617.t1"/>
    <property type="gene ID" value="PSAMB.scaffold4159size15505.g23617"/>
</dbReference>
<evidence type="ECO:0000313" key="1">
    <source>
        <dbReference type="Proteomes" id="UP000887566"/>
    </source>
</evidence>
<dbReference type="AlphaFoldDB" id="A0A914WIW0"/>
<organism evidence="1 2">
    <name type="scientific">Plectus sambesii</name>
    <dbReference type="NCBI Taxonomy" id="2011161"/>
    <lineage>
        <taxon>Eukaryota</taxon>
        <taxon>Metazoa</taxon>
        <taxon>Ecdysozoa</taxon>
        <taxon>Nematoda</taxon>
        <taxon>Chromadorea</taxon>
        <taxon>Plectida</taxon>
        <taxon>Plectina</taxon>
        <taxon>Plectoidea</taxon>
        <taxon>Plectidae</taxon>
        <taxon>Plectus</taxon>
    </lineage>
</organism>
<accession>A0A914WIW0</accession>
<keyword evidence="1" id="KW-1185">Reference proteome</keyword>
<evidence type="ECO:0000313" key="2">
    <source>
        <dbReference type="WBParaSite" id="PSAMB.scaffold4159size15505.g23617.t1"/>
    </source>
</evidence>
<protein>
    <submittedName>
        <fullName evidence="2">Uncharacterized protein</fullName>
    </submittedName>
</protein>
<proteinExistence type="predicted"/>